<proteinExistence type="predicted"/>
<dbReference type="PaxDb" id="547559-Nmag_4180"/>
<sequence>MENSKLSARVKGGPTWFVDEHPLARDWCHQIVIDKFGNELSGGCVADICCHDASCIPIMGNESGFEPSGFVETHNH</sequence>
<dbReference type="KEGG" id="nmg:Nmag_4180"/>
<dbReference type="HOGENOM" id="CLU_2646023_0_0_2"/>
<dbReference type="Proteomes" id="UP000001879">
    <property type="component" value="Plasmid pNMAG02"/>
</dbReference>
<geneLocation type="plasmid" evidence="1 2">
    <name>pNMAG02</name>
</geneLocation>
<reference evidence="2" key="1">
    <citation type="submission" date="2010-02" db="EMBL/GenBank/DDBJ databases">
        <title>Complete sequence of plasmid 2 of Natrialba magadii ATCC 43099.</title>
        <authorList>
            <consortium name="US DOE Joint Genome Institute"/>
            <person name="Lucas S."/>
            <person name="Copeland A."/>
            <person name="Lapidus A."/>
            <person name="Cheng J.-F."/>
            <person name="Bruce D."/>
            <person name="Goodwin L."/>
            <person name="Pitluck S."/>
            <person name="Davenport K."/>
            <person name="Saunders E."/>
            <person name="Detter J.C."/>
            <person name="Han C."/>
            <person name="Tapia R."/>
            <person name="Land M."/>
            <person name="Hauser L."/>
            <person name="Kyrpides N."/>
            <person name="Mikhailova N."/>
            <person name="De Castro R.E."/>
            <person name="Maupin-Furlow J.A."/>
            <person name="Woyke T."/>
        </authorList>
    </citation>
    <scope>NUCLEOTIDE SEQUENCE [LARGE SCALE GENOMIC DNA]</scope>
    <source>
        <strain evidence="2">ATCC 43099 / DSM 3394 / CCM 3739 / CIP 104546 / IAM 13178 / JCM 8861 / NBRC 102185 / NCIMB 2190 / MS3</strain>
        <plasmid evidence="2">pNMAG02</plasmid>
    </source>
</reference>
<evidence type="ECO:0000313" key="1">
    <source>
        <dbReference type="EMBL" id="ADD07692.1"/>
    </source>
</evidence>
<reference evidence="1 2" key="2">
    <citation type="journal article" date="2012" name="BMC Genomics">
        <title>A comparative genomics perspective on the genetic content of the alkaliphilic haloarchaeon Natrialba magadii ATCC 43099T.</title>
        <authorList>
            <person name="Siddaramappa S."/>
            <person name="Challacombe J.F."/>
            <person name="Decastro R.E."/>
            <person name="Pfeiffer F."/>
            <person name="Sastre D.E."/>
            <person name="Gimenez M.I."/>
            <person name="Paggi R.A."/>
            <person name="Detter J.C."/>
            <person name="Davenport K.W."/>
            <person name="Goodwin L.A."/>
            <person name="Kyrpides N."/>
            <person name="Tapia R."/>
            <person name="Pitluck S."/>
            <person name="Lucas S."/>
            <person name="Woyke T."/>
            <person name="Maupin-Furlow J.A."/>
        </authorList>
    </citation>
    <scope>NUCLEOTIDE SEQUENCE [LARGE SCALE GENOMIC DNA]</scope>
    <source>
        <strain evidence="2">ATCC 43099 / DSM 3394 / CCM 3739 / CIP 104546 / IAM 13178 / JCM 8861 / NBRC 102185 / NCIMB 2190 / MS3</strain>
    </source>
</reference>
<name>D3T283_NATMM</name>
<keyword evidence="2" id="KW-1185">Reference proteome</keyword>
<gene>
    <name evidence="1" type="ordered locus">Nmag_4180</name>
</gene>
<organism evidence="1 2">
    <name type="scientific">Natrialba magadii (strain ATCC 43099 / DSM 3394 / CCM 3739 / CIP 104546 / IAM 13178 / JCM 8861 / NBRC 102185 / NCIMB 2190 / MS3)</name>
    <name type="common">Natronobacterium magadii</name>
    <dbReference type="NCBI Taxonomy" id="547559"/>
    <lineage>
        <taxon>Archaea</taxon>
        <taxon>Methanobacteriati</taxon>
        <taxon>Methanobacteriota</taxon>
        <taxon>Stenosarchaea group</taxon>
        <taxon>Halobacteria</taxon>
        <taxon>Halobacteriales</taxon>
        <taxon>Natrialbaceae</taxon>
        <taxon>Natrialba</taxon>
    </lineage>
</organism>
<accession>D3T283</accession>
<dbReference type="EMBL" id="CP001934">
    <property type="protein sequence ID" value="ADD07692.1"/>
    <property type="molecule type" value="Genomic_DNA"/>
</dbReference>
<evidence type="ECO:0000313" key="2">
    <source>
        <dbReference type="Proteomes" id="UP000001879"/>
    </source>
</evidence>
<protein>
    <submittedName>
        <fullName evidence="1">Uncharacterized protein</fullName>
    </submittedName>
</protein>
<dbReference type="AlphaFoldDB" id="D3T283"/>
<keyword evidence="1" id="KW-0614">Plasmid</keyword>